<evidence type="ECO:0000313" key="1">
    <source>
        <dbReference type="EMBL" id="MED6175355.1"/>
    </source>
</evidence>
<keyword evidence="2" id="KW-1185">Reference proteome</keyword>
<dbReference type="EMBL" id="JASCZI010152079">
    <property type="protein sequence ID" value="MED6175355.1"/>
    <property type="molecule type" value="Genomic_DNA"/>
</dbReference>
<accession>A0ABU6VSM2</accession>
<dbReference type="Proteomes" id="UP001341840">
    <property type="component" value="Unassembled WGS sequence"/>
</dbReference>
<gene>
    <name evidence="1" type="ORF">PIB30_077515</name>
</gene>
<evidence type="ECO:0000313" key="2">
    <source>
        <dbReference type="Proteomes" id="UP001341840"/>
    </source>
</evidence>
<reference evidence="1 2" key="1">
    <citation type="journal article" date="2023" name="Plants (Basel)">
        <title>Bridging the Gap: Combining Genomics and Transcriptomics Approaches to Understand Stylosanthes scabra, an Orphan Legume from the Brazilian Caatinga.</title>
        <authorList>
            <person name="Ferreira-Neto J.R.C."/>
            <person name="da Silva M.D."/>
            <person name="Binneck E."/>
            <person name="de Melo N.F."/>
            <person name="da Silva R.H."/>
            <person name="de Melo A.L.T.M."/>
            <person name="Pandolfi V."/>
            <person name="Bustamante F.O."/>
            <person name="Brasileiro-Vidal A.C."/>
            <person name="Benko-Iseppon A.M."/>
        </authorList>
    </citation>
    <scope>NUCLEOTIDE SEQUENCE [LARGE SCALE GENOMIC DNA]</scope>
    <source>
        <tissue evidence="1">Leaves</tissue>
    </source>
</reference>
<comment type="caution">
    <text evidence="1">The sequence shown here is derived from an EMBL/GenBank/DDBJ whole genome shotgun (WGS) entry which is preliminary data.</text>
</comment>
<proteinExistence type="predicted"/>
<protein>
    <submittedName>
        <fullName evidence="1">Uncharacterized protein</fullName>
    </submittedName>
</protein>
<name>A0ABU6VSM2_9FABA</name>
<organism evidence="1 2">
    <name type="scientific">Stylosanthes scabra</name>
    <dbReference type="NCBI Taxonomy" id="79078"/>
    <lineage>
        <taxon>Eukaryota</taxon>
        <taxon>Viridiplantae</taxon>
        <taxon>Streptophyta</taxon>
        <taxon>Embryophyta</taxon>
        <taxon>Tracheophyta</taxon>
        <taxon>Spermatophyta</taxon>
        <taxon>Magnoliopsida</taxon>
        <taxon>eudicotyledons</taxon>
        <taxon>Gunneridae</taxon>
        <taxon>Pentapetalae</taxon>
        <taxon>rosids</taxon>
        <taxon>fabids</taxon>
        <taxon>Fabales</taxon>
        <taxon>Fabaceae</taxon>
        <taxon>Papilionoideae</taxon>
        <taxon>50 kb inversion clade</taxon>
        <taxon>dalbergioids sensu lato</taxon>
        <taxon>Dalbergieae</taxon>
        <taxon>Pterocarpus clade</taxon>
        <taxon>Stylosanthes</taxon>
    </lineage>
</organism>
<sequence length="136" mass="15275">MVDFIDPYCDPFFTLRFINVAIDTKKALNPTIHPQPPPTPNLHRASVHHNIRRASLNLQPPSTRISVAPSSRSVLLLPSLPVHFNHVSWLANPLADRERAEGEEERGRMAPARLGAAVAVVDGRGREREEIKERHD</sequence>